<dbReference type="AlphaFoldDB" id="A0A3P6SFI3"/>
<sequence>MGQSLDTQSGKPMVINISRTVAGACKKPGFKFTFFIGYGTLNHHCAQAACANKMAPSNFAAAMSGIKDADDDAGTG</sequence>
<gene>
    <name evidence="1" type="ORF">DILT_LOCUS1915</name>
</gene>
<dbReference type="EMBL" id="UYRU01017117">
    <property type="protein sequence ID" value="VDK52578.1"/>
    <property type="molecule type" value="Genomic_DNA"/>
</dbReference>
<organism evidence="1 2">
    <name type="scientific">Dibothriocephalus latus</name>
    <name type="common">Fish tapeworm</name>
    <name type="synonym">Diphyllobothrium latum</name>
    <dbReference type="NCBI Taxonomy" id="60516"/>
    <lineage>
        <taxon>Eukaryota</taxon>
        <taxon>Metazoa</taxon>
        <taxon>Spiralia</taxon>
        <taxon>Lophotrochozoa</taxon>
        <taxon>Platyhelminthes</taxon>
        <taxon>Cestoda</taxon>
        <taxon>Eucestoda</taxon>
        <taxon>Diphyllobothriidea</taxon>
        <taxon>Diphyllobothriidae</taxon>
        <taxon>Dibothriocephalus</taxon>
    </lineage>
</organism>
<evidence type="ECO:0000313" key="1">
    <source>
        <dbReference type="EMBL" id="VDK52578.1"/>
    </source>
</evidence>
<name>A0A3P6SFI3_DIBLA</name>
<accession>A0A3P6SFI3</accession>
<reference evidence="1 2" key="1">
    <citation type="submission" date="2018-11" db="EMBL/GenBank/DDBJ databases">
        <authorList>
            <consortium name="Pathogen Informatics"/>
        </authorList>
    </citation>
    <scope>NUCLEOTIDE SEQUENCE [LARGE SCALE GENOMIC DNA]</scope>
</reference>
<evidence type="ECO:0000313" key="2">
    <source>
        <dbReference type="Proteomes" id="UP000281553"/>
    </source>
</evidence>
<proteinExistence type="predicted"/>
<keyword evidence="2" id="KW-1185">Reference proteome</keyword>
<dbReference type="Proteomes" id="UP000281553">
    <property type="component" value="Unassembled WGS sequence"/>
</dbReference>
<protein>
    <submittedName>
        <fullName evidence="1">Uncharacterized protein</fullName>
    </submittedName>
</protein>